<dbReference type="eggNOG" id="KOG0048">
    <property type="taxonomic scope" value="Eukaryota"/>
</dbReference>
<name>D8LQY0_ECTSI</name>
<gene>
    <name evidence="6" type="ORF">Esi_0061_0049</name>
</gene>
<dbReference type="InterPro" id="IPR050560">
    <property type="entry name" value="MYB_TF"/>
</dbReference>
<evidence type="ECO:0000313" key="7">
    <source>
        <dbReference type="Proteomes" id="UP000002630"/>
    </source>
</evidence>
<proteinExistence type="predicted"/>
<dbReference type="OrthoDB" id="2143914at2759"/>
<dbReference type="Pfam" id="PF00249">
    <property type="entry name" value="Myb_DNA-binding"/>
    <property type="match status" value="2"/>
</dbReference>
<feature type="non-terminal residue" evidence="6">
    <location>
        <position position="394"/>
    </location>
</feature>
<dbReference type="Gene3D" id="1.10.10.60">
    <property type="entry name" value="Homeodomain-like"/>
    <property type="match status" value="2"/>
</dbReference>
<dbReference type="GO" id="GO:0000981">
    <property type="term" value="F:DNA-binding transcription factor activity, RNA polymerase II-specific"/>
    <property type="evidence" value="ECO:0007669"/>
    <property type="project" value="TreeGrafter"/>
</dbReference>
<dbReference type="PROSITE" id="PS51294">
    <property type="entry name" value="HTH_MYB"/>
    <property type="match status" value="2"/>
</dbReference>
<evidence type="ECO:0000256" key="3">
    <source>
        <dbReference type="SAM" id="MobiDB-lite"/>
    </source>
</evidence>
<evidence type="ECO:0000313" key="6">
    <source>
        <dbReference type="EMBL" id="CBN77653.2"/>
    </source>
</evidence>
<dbReference type="AlphaFoldDB" id="D8LQY0"/>
<dbReference type="OMA" id="WSVIAMH"/>
<feature type="domain" description="Myb-like" evidence="4">
    <location>
        <begin position="201"/>
        <end position="242"/>
    </location>
</feature>
<evidence type="ECO:0000259" key="5">
    <source>
        <dbReference type="PROSITE" id="PS51294"/>
    </source>
</evidence>
<feature type="domain" description="HTH myb-type" evidence="5">
    <location>
        <begin position="149"/>
        <end position="204"/>
    </location>
</feature>
<feature type="domain" description="HTH myb-type" evidence="5">
    <location>
        <begin position="205"/>
        <end position="237"/>
    </location>
</feature>
<protein>
    <submittedName>
        <fullName evidence="6">Uncharacterized protein</fullName>
    </submittedName>
</protein>
<keyword evidence="2" id="KW-0238">DNA-binding</keyword>
<dbReference type="PROSITE" id="PS50090">
    <property type="entry name" value="MYB_LIKE"/>
    <property type="match status" value="2"/>
</dbReference>
<evidence type="ECO:0000259" key="4">
    <source>
        <dbReference type="PROSITE" id="PS50090"/>
    </source>
</evidence>
<dbReference type="InterPro" id="IPR009057">
    <property type="entry name" value="Homeodomain-like_sf"/>
</dbReference>
<organism evidence="6 7">
    <name type="scientific">Ectocarpus siliculosus</name>
    <name type="common">Brown alga</name>
    <name type="synonym">Conferva siliculosa</name>
    <dbReference type="NCBI Taxonomy" id="2880"/>
    <lineage>
        <taxon>Eukaryota</taxon>
        <taxon>Sar</taxon>
        <taxon>Stramenopiles</taxon>
        <taxon>Ochrophyta</taxon>
        <taxon>PX clade</taxon>
        <taxon>Phaeophyceae</taxon>
        <taxon>Ectocarpales</taxon>
        <taxon>Ectocarpaceae</taxon>
        <taxon>Ectocarpus</taxon>
    </lineage>
</organism>
<keyword evidence="7" id="KW-1185">Reference proteome</keyword>
<dbReference type="SMART" id="SM00717">
    <property type="entry name" value="SANT"/>
    <property type="match status" value="2"/>
</dbReference>
<feature type="region of interest" description="Disordered" evidence="3">
    <location>
        <begin position="373"/>
        <end position="394"/>
    </location>
</feature>
<feature type="compositionally biased region" description="Basic and acidic residues" evidence="3">
    <location>
        <begin position="20"/>
        <end position="41"/>
    </location>
</feature>
<dbReference type="GO" id="GO:0005634">
    <property type="term" value="C:nucleus"/>
    <property type="evidence" value="ECO:0007669"/>
    <property type="project" value="TreeGrafter"/>
</dbReference>
<dbReference type="Proteomes" id="UP000002630">
    <property type="component" value="Linkage Group LG18"/>
</dbReference>
<feature type="non-terminal residue" evidence="6">
    <location>
        <position position="1"/>
    </location>
</feature>
<dbReference type="PANTHER" id="PTHR45614">
    <property type="entry name" value="MYB PROTEIN-RELATED"/>
    <property type="match status" value="1"/>
</dbReference>
<dbReference type="InterPro" id="IPR017930">
    <property type="entry name" value="Myb_dom"/>
</dbReference>
<feature type="domain" description="Myb-like" evidence="4">
    <location>
        <begin position="149"/>
        <end position="200"/>
    </location>
</feature>
<dbReference type="InParanoid" id="D8LQY0"/>
<dbReference type="PANTHER" id="PTHR45614:SF232">
    <property type="entry name" value="TRANSCRIPTION FACTOR MYB3R-2"/>
    <property type="match status" value="1"/>
</dbReference>
<dbReference type="EMBL" id="FN648830">
    <property type="protein sequence ID" value="CBN77653.2"/>
    <property type="molecule type" value="Genomic_DNA"/>
</dbReference>
<dbReference type="FunFam" id="1.10.10.60:FF:000010">
    <property type="entry name" value="Transcriptional activator Myb isoform A"/>
    <property type="match status" value="1"/>
</dbReference>
<feature type="region of interest" description="Disordered" evidence="3">
    <location>
        <begin position="1"/>
        <end position="47"/>
    </location>
</feature>
<evidence type="ECO:0000256" key="2">
    <source>
        <dbReference type="ARBA" id="ARBA00023125"/>
    </source>
</evidence>
<accession>D8LQY0</accession>
<dbReference type="STRING" id="2880.D8LQY0"/>
<dbReference type="InterPro" id="IPR001005">
    <property type="entry name" value="SANT/Myb"/>
</dbReference>
<dbReference type="CDD" id="cd00167">
    <property type="entry name" value="SANT"/>
    <property type="match status" value="2"/>
</dbReference>
<evidence type="ECO:0000256" key="1">
    <source>
        <dbReference type="ARBA" id="ARBA00022737"/>
    </source>
</evidence>
<keyword evidence="1" id="KW-0677">Repeat</keyword>
<sequence>MAPAAEPDSIDVGTTPDYPPHVERQMREQHEREREKHHLAEQARSAAATAAATAAAAKAAAAKAAVEQALAAEGGGAVGYRFGGVGGAGGGGGPSSPPMPYGLPASREQAAAAVAAIAARQEALASGAHPKIPMPSAAVLVENGGGMDGDSLSKNPWSRDEDDSLMRLVEQYGAKRWSVIAMHLPGRIGKQCRERWHNHLNPDVRKDAWKPEEDLIIFQYHRSLGNQWAEIAKLLPGSGETDGAPPVPGVVAAGPDGGVPPGMGGDVSSLAGDANEAARLLKEAANLRRQAAIQEGGDAGAIRPEMVADAQAKAEAAAGALAVGRMGQVRDLAQAAAAQAAQAAALHAASKGAGGGTAGAGANAGAGGAGGGLNLTGGGGGGGGVSGVLRSSRG</sequence>
<dbReference type="EMBL" id="FN649743">
    <property type="protein sequence ID" value="CBN77653.2"/>
    <property type="molecule type" value="Genomic_DNA"/>
</dbReference>
<reference evidence="6 7" key="1">
    <citation type="journal article" date="2010" name="Nature">
        <title>The Ectocarpus genome and the independent evolution of multicellularity in brown algae.</title>
        <authorList>
            <person name="Cock J.M."/>
            <person name="Sterck L."/>
            <person name="Rouze P."/>
            <person name="Scornet D."/>
            <person name="Allen A.E."/>
            <person name="Amoutzias G."/>
            <person name="Anthouard V."/>
            <person name="Artiguenave F."/>
            <person name="Aury J.M."/>
            <person name="Badger J.H."/>
            <person name="Beszteri B."/>
            <person name="Billiau K."/>
            <person name="Bonnet E."/>
            <person name="Bothwell J.H."/>
            <person name="Bowler C."/>
            <person name="Boyen C."/>
            <person name="Brownlee C."/>
            <person name="Carrano C.J."/>
            <person name="Charrier B."/>
            <person name="Cho G.Y."/>
            <person name="Coelho S.M."/>
            <person name="Collen J."/>
            <person name="Corre E."/>
            <person name="Da Silva C."/>
            <person name="Delage L."/>
            <person name="Delaroque N."/>
            <person name="Dittami S.M."/>
            <person name="Doulbeau S."/>
            <person name="Elias M."/>
            <person name="Farnham G."/>
            <person name="Gachon C.M."/>
            <person name="Gschloessl B."/>
            <person name="Heesch S."/>
            <person name="Jabbari K."/>
            <person name="Jubin C."/>
            <person name="Kawai H."/>
            <person name="Kimura K."/>
            <person name="Kloareg B."/>
            <person name="Kupper F.C."/>
            <person name="Lang D."/>
            <person name="Le Bail A."/>
            <person name="Leblanc C."/>
            <person name="Lerouge P."/>
            <person name="Lohr M."/>
            <person name="Lopez P.J."/>
            <person name="Martens C."/>
            <person name="Maumus F."/>
            <person name="Michel G."/>
            <person name="Miranda-Saavedra D."/>
            <person name="Morales J."/>
            <person name="Moreau H."/>
            <person name="Motomura T."/>
            <person name="Nagasato C."/>
            <person name="Napoli C.A."/>
            <person name="Nelson D.R."/>
            <person name="Nyvall-Collen P."/>
            <person name="Peters A.F."/>
            <person name="Pommier C."/>
            <person name="Potin P."/>
            <person name="Poulain J."/>
            <person name="Quesneville H."/>
            <person name="Read B."/>
            <person name="Rensing S.A."/>
            <person name="Ritter A."/>
            <person name="Rousvoal S."/>
            <person name="Samanta M."/>
            <person name="Samson G."/>
            <person name="Schroeder D.C."/>
            <person name="Segurens B."/>
            <person name="Strittmatter M."/>
            <person name="Tonon T."/>
            <person name="Tregear J.W."/>
            <person name="Valentin K."/>
            <person name="von Dassow P."/>
            <person name="Yamagishi T."/>
            <person name="Van de Peer Y."/>
            <person name="Wincker P."/>
        </authorList>
    </citation>
    <scope>NUCLEOTIDE SEQUENCE [LARGE SCALE GENOMIC DNA]</scope>
    <source>
        <strain evidence="7">Ec32 / CCAP1310/4</strain>
    </source>
</reference>
<dbReference type="GO" id="GO:0000978">
    <property type="term" value="F:RNA polymerase II cis-regulatory region sequence-specific DNA binding"/>
    <property type="evidence" value="ECO:0007669"/>
    <property type="project" value="TreeGrafter"/>
</dbReference>
<dbReference type="SUPFAM" id="SSF46689">
    <property type="entry name" value="Homeodomain-like"/>
    <property type="match status" value="1"/>
</dbReference>
<feature type="compositionally biased region" description="Gly residues" evidence="3">
    <location>
        <begin position="373"/>
        <end position="386"/>
    </location>
</feature>